<dbReference type="AlphaFoldDB" id="A0A2R4VZ22"/>
<name>A0A2R4VZ22_THEAF</name>
<dbReference type="InterPro" id="IPR049557">
    <property type="entry name" value="Transketolase_CS"/>
</dbReference>
<dbReference type="GO" id="GO:0016740">
    <property type="term" value="F:transferase activity"/>
    <property type="evidence" value="ECO:0007669"/>
    <property type="project" value="UniProtKB-KW"/>
</dbReference>
<comment type="cofactor">
    <cofactor evidence="1">
        <name>thiamine diphosphate</name>
        <dbReference type="ChEBI" id="CHEBI:58937"/>
    </cofactor>
</comment>
<sequence>MPFSRIVYKPEYDELEKKALIIRKNIVKMIGKAGSGHPGGSLSCVDILTALYFRILRISPKYPKDPERDRFVLSKGHAAPALYATLAETGFIPYEWLDDLRVLGSPLQGHPDMKKVPGVEMSTGSLGQGLSVGVGMALSAKILESGYRVFVLLGDGECQEGQVWEAAMAASHFKLTNIVAIVDRNRLQIDGCTEDVMGVEPLGAKWKAFGWTVIEVDGHDFLELIPALEAISYTSKPTAIIANTVKGKGVCFMENNVDWHGKAPKPDQLEEALKGFEGVEFMESEDVEIDSKN</sequence>
<dbReference type="RefSeq" id="WP_108308549.1">
    <property type="nucleotide sequence ID" value="NZ_CP020921.1"/>
</dbReference>
<dbReference type="Gene3D" id="3.40.50.970">
    <property type="match status" value="1"/>
</dbReference>
<dbReference type="OrthoDB" id="8732661at2"/>
<comment type="similarity">
    <text evidence="2">Belongs to the transketolase family.</text>
</comment>
<organism evidence="7 8">
    <name type="scientific">Thermodesulfobium acidiphilum</name>
    <dbReference type="NCBI Taxonomy" id="1794699"/>
    <lineage>
        <taxon>Bacteria</taxon>
        <taxon>Pseudomonadati</taxon>
        <taxon>Thermodesulfobiota</taxon>
        <taxon>Thermodesulfobiia</taxon>
        <taxon>Thermodesulfobiales</taxon>
        <taxon>Thermodesulfobiaceae</taxon>
        <taxon>Thermodesulfobium</taxon>
    </lineage>
</organism>
<protein>
    <submittedName>
        <fullName evidence="7">Transketolase</fullName>
    </submittedName>
</protein>
<dbReference type="SUPFAM" id="SSF52518">
    <property type="entry name" value="Thiamin diphosphate-binding fold (THDP-binding)"/>
    <property type="match status" value="1"/>
</dbReference>
<evidence type="ECO:0000256" key="4">
    <source>
        <dbReference type="ARBA" id="ARBA00022723"/>
    </source>
</evidence>
<evidence type="ECO:0000256" key="2">
    <source>
        <dbReference type="ARBA" id="ARBA00007131"/>
    </source>
</evidence>
<dbReference type="InterPro" id="IPR029061">
    <property type="entry name" value="THDP-binding"/>
</dbReference>
<keyword evidence="4" id="KW-0479">Metal-binding</keyword>
<evidence type="ECO:0000256" key="1">
    <source>
        <dbReference type="ARBA" id="ARBA00001964"/>
    </source>
</evidence>
<evidence type="ECO:0000256" key="5">
    <source>
        <dbReference type="ARBA" id="ARBA00023052"/>
    </source>
</evidence>
<keyword evidence="3" id="KW-0808">Transferase</keyword>
<dbReference type="PANTHER" id="PTHR47514:SF1">
    <property type="entry name" value="TRANSKETOLASE N-TERMINAL SECTION-RELATED"/>
    <property type="match status" value="1"/>
</dbReference>
<dbReference type="Pfam" id="PF00456">
    <property type="entry name" value="Transketolase_N"/>
    <property type="match status" value="1"/>
</dbReference>
<dbReference type="PANTHER" id="PTHR47514">
    <property type="entry name" value="TRANSKETOLASE N-TERMINAL SECTION-RELATED"/>
    <property type="match status" value="1"/>
</dbReference>
<dbReference type="EMBL" id="CP020921">
    <property type="protein sequence ID" value="AWB09779.1"/>
    <property type="molecule type" value="Genomic_DNA"/>
</dbReference>
<evidence type="ECO:0000313" key="8">
    <source>
        <dbReference type="Proteomes" id="UP000244792"/>
    </source>
</evidence>
<dbReference type="CDD" id="cd02012">
    <property type="entry name" value="TPP_TK"/>
    <property type="match status" value="1"/>
</dbReference>
<dbReference type="GO" id="GO:0046872">
    <property type="term" value="F:metal ion binding"/>
    <property type="evidence" value="ECO:0007669"/>
    <property type="project" value="UniProtKB-KW"/>
</dbReference>
<gene>
    <name evidence="7" type="ORF">TDSAC_0403</name>
</gene>
<feature type="domain" description="Transketolase N-terminal" evidence="6">
    <location>
        <begin position="21"/>
        <end position="273"/>
    </location>
</feature>
<evidence type="ECO:0000313" key="7">
    <source>
        <dbReference type="EMBL" id="AWB09779.1"/>
    </source>
</evidence>
<proteinExistence type="inferred from homology"/>
<dbReference type="Proteomes" id="UP000244792">
    <property type="component" value="Chromosome"/>
</dbReference>
<reference evidence="7 8" key="1">
    <citation type="submission" date="2017-04" db="EMBL/GenBank/DDBJ databases">
        <title>Genomic insights into metabolism of Thermodesulfobium acidiphilum.</title>
        <authorList>
            <person name="Toshchakov S.V."/>
            <person name="Frolov E.N."/>
            <person name="Kublanov I.V."/>
            <person name="Samarov N.I."/>
            <person name="Novikov A."/>
            <person name="Lebedinsky A.V."/>
            <person name="Bonch-Osmolovskaya E.A."/>
            <person name="Chernyh N.A."/>
        </authorList>
    </citation>
    <scope>NUCLEOTIDE SEQUENCE [LARGE SCALE GENOMIC DNA]</scope>
    <source>
        <strain evidence="7 8">3127-1</strain>
    </source>
</reference>
<evidence type="ECO:0000259" key="6">
    <source>
        <dbReference type="Pfam" id="PF00456"/>
    </source>
</evidence>
<keyword evidence="5" id="KW-0786">Thiamine pyrophosphate</keyword>
<dbReference type="KEGG" id="taci:TDSAC_0403"/>
<dbReference type="InterPro" id="IPR005474">
    <property type="entry name" value="Transketolase_N"/>
</dbReference>
<accession>A0A2R4VZ22</accession>
<evidence type="ECO:0000256" key="3">
    <source>
        <dbReference type="ARBA" id="ARBA00022679"/>
    </source>
</evidence>
<dbReference type="PROSITE" id="PS00801">
    <property type="entry name" value="TRANSKETOLASE_1"/>
    <property type="match status" value="1"/>
</dbReference>
<keyword evidence="8" id="KW-1185">Reference proteome</keyword>